<name>A0A078BQE5_9VIRU</name>
<dbReference type="InterPro" id="IPR032434">
    <property type="entry name" value="Emaravirus_P4"/>
</dbReference>
<protein>
    <submittedName>
        <fullName evidence="1">Putative Movement Protein</fullName>
    </submittedName>
</protein>
<evidence type="ECO:0000313" key="1">
    <source>
        <dbReference type="EMBL" id="CDX09884.3"/>
    </source>
</evidence>
<dbReference type="EMBL" id="LM652703">
    <property type="protein sequence ID" value="CDX09884.3"/>
    <property type="molecule type" value="Viral_cRNA"/>
</dbReference>
<reference evidence="1" key="1">
    <citation type="submission" date="2016-08" db="EMBL/GenBank/DDBJ databases">
        <title>Pigeonpea sterlity mosaic disease is caused by two related Emaraviruses named PSMV-I and PSMV-II (PSMV- Pigeonpea sterlity mosaic virus).</title>
        <authorList>
            <person name="Kumar S."/>
            <person name="Subbarao B.L."/>
            <person name="Zaidi A.A."/>
            <person name="Hallan V."/>
        </authorList>
    </citation>
    <scope>NUCLEOTIDE SEQUENCE</scope>
    <source>
        <strain evidence="1">Patancheru</strain>
    </source>
</reference>
<proteinExistence type="predicted"/>
<organism evidence="1">
    <name type="scientific">Emaravirus toordali</name>
    <dbReference type="NCBI Taxonomy" id="1980430"/>
    <lineage>
        <taxon>Viruses</taxon>
        <taxon>Riboviria</taxon>
        <taxon>Orthornavirae</taxon>
        <taxon>Negarnaviricota</taxon>
        <taxon>Polyploviricotina</taxon>
        <taxon>Bunyaviricetes</taxon>
        <taxon>Elliovirales</taxon>
        <taxon>Fimoviridae</taxon>
        <taxon>Emaravirus</taxon>
    </lineage>
</organism>
<dbReference type="Pfam" id="PF16505">
    <property type="entry name" value="Emaravirus_P4"/>
    <property type="match status" value="1"/>
</dbReference>
<gene>
    <name evidence="1" type="primary">MP</name>
</gene>
<sequence>MFSSMIMLLIVSMMPSTSGMKPTNVNVHEYSNGELNGIESITEVTWNSIKSMNVKVKLPVKAETSELPISVYHDMYKYWMATKHSMIRIASVAILWTPTSSKFNEMATLIVIDERFKNDGIKAGRKELLSTGKLNINLAGSTVTAVPFDPNFQQFITGSLDFATDTLDINKIKFYISFPDTRMSNTGSTAGFFDISWKTMPDSNGVYERIQWDVFTFERMLPAEVAIMSGKNNFQKIKNYLDRKYNEKKEALRQLEDFSNALVYGTDQGLNKMKAKLSEDTNASHTLIRDSSRRIRAIELKIIQDELSVAKSKLTDALAGSDINAISLARDNLEAVFKKYNMPVPVRENTEEGYIVIGEAQ</sequence>
<accession>A0A078BQE5</accession>